<feature type="compositionally biased region" description="Polar residues" evidence="1">
    <location>
        <begin position="642"/>
        <end position="675"/>
    </location>
</feature>
<feature type="compositionally biased region" description="Acidic residues" evidence="1">
    <location>
        <begin position="1717"/>
        <end position="1727"/>
    </location>
</feature>
<feature type="compositionally biased region" description="Polar residues" evidence="1">
    <location>
        <begin position="1219"/>
        <end position="1240"/>
    </location>
</feature>
<feature type="compositionally biased region" description="Basic and acidic residues" evidence="1">
    <location>
        <begin position="2606"/>
        <end position="2618"/>
    </location>
</feature>
<feature type="region of interest" description="Disordered" evidence="1">
    <location>
        <begin position="2549"/>
        <end position="3110"/>
    </location>
</feature>
<feature type="region of interest" description="Disordered" evidence="1">
    <location>
        <begin position="747"/>
        <end position="1426"/>
    </location>
</feature>
<feature type="chain" id="PRO_5003777931" evidence="2">
    <location>
        <begin position="26"/>
        <end position="3110"/>
    </location>
</feature>
<dbReference type="VEuPathDB" id="PiroplasmaDB:TOT_010000543"/>
<dbReference type="eggNOG" id="ENOG502QRPA">
    <property type="taxonomic scope" value="Eukaryota"/>
</dbReference>
<organism evidence="3 4">
    <name type="scientific">Theileria orientalis strain Shintoku</name>
    <dbReference type="NCBI Taxonomy" id="869250"/>
    <lineage>
        <taxon>Eukaryota</taxon>
        <taxon>Sar</taxon>
        <taxon>Alveolata</taxon>
        <taxon>Apicomplexa</taxon>
        <taxon>Aconoidasida</taxon>
        <taxon>Piroplasmida</taxon>
        <taxon>Theileriidae</taxon>
        <taxon>Theileria</taxon>
    </lineage>
</organism>
<dbReference type="EMBL" id="AP011946">
    <property type="protein sequence ID" value="BAM39081.1"/>
    <property type="molecule type" value="Genomic_DNA"/>
</dbReference>
<dbReference type="GeneID" id="20713445"/>
<feature type="compositionally biased region" description="Low complexity" evidence="1">
    <location>
        <begin position="853"/>
        <end position="873"/>
    </location>
</feature>
<feature type="compositionally biased region" description="Polar residues" evidence="1">
    <location>
        <begin position="338"/>
        <end position="354"/>
    </location>
</feature>
<feature type="compositionally biased region" description="Basic and acidic residues" evidence="1">
    <location>
        <begin position="2881"/>
        <end position="2890"/>
    </location>
</feature>
<feature type="compositionally biased region" description="Pro residues" evidence="1">
    <location>
        <begin position="783"/>
        <end position="793"/>
    </location>
</feature>
<sequence>MNIILISWCTIVTIVLLCKLDRVSCTDPNQSLKNTSDPNNSQPVSSQNNEPPPKPPDSANLSQSSNVTLITVNIDLTESTDQVVYEHDTVNKAQRWTCKEGFLIEKVTKEANVVWQDDVRPGDRVVIRETEDGLKAKVYRPGDIEGSSSKAHAQQPGSSTPAPETAAQPVSTTPTPPVATPAPKPTEATPVAQASAATPKPAAPAQPVAQPVSSTPVTKPVAQPVESTPGSQVSATVPTKTEVSASQSVSTKQAGHSSPTLITVAFELRESTNQINYEFDADNKAHRLKCKDGFLIEKVTKEANVVWQDDVRPGDRVVIRETEDGLKAKVYRPGDIEGSSSKAHAQQPGSSTPAPETAAQPVSTTPTPPVATPAPKPTEATPVAQASAATPKPAPEPAQAVSTQVATPKQPDQVALPKPVAQPTAQAGPVVPSPQPVSTTPASSTPATKPAEATPVSQAKPVVSTPAAKPVPGTPEAGQESSQTAGSPHLITVNIDLTESTDQVVYEHDTVNKAQRWTCKEGFLIEKVTKAGNVVWQPKDGRHGDRVVIRDTDKGPKAKVYRPGETEAQDQQPGSSTPAPETAAQPVSTTPTPPVATPAPKPTEATPVAQASAATPKPAAPAQPVAQPVSSTPVTKPVAQPVESTPGSQVSATVPTKTEVSASQSVSTKQAGHSSPTLITVAFELRESTNQINYEFDADNKAHRLKCKDGFLIEKVTKEANVVWQDDVRPGDRVVIRETEDGLKAKVYRPGDIEGSSSKAHARQVSTQTATPKEPDQPVSSTPTPPVATPAPKPTEATPVAQASAATPKPAPEPAQAVSTQVATPKQPDQVALPKPVAQPTAQAGPVVPSPQPVSTTPASSTPATKPAEATPVSQAKPVVSTPAAKPVPGTPEAGQEASQTIPDTSDQTKDKEPEQSSVTPEAKEPSKSVPATPKPAVSTQSVFTPSISMAELFSPDPEDFVEQPASPSPKPESSTPEAKQLSQQPSETPKAKEPDTSGTTPKSEADVSVPSPSGVSSKSEAVDQKPDPKSASEPAPEQSLSQQPASQVTKELAKPHEETKPVAQPAQPSEESKSVALPKEEPKSLTQPTAETKSVSEPVSTTPTAKPADKPAVVTPKPAESSPTPLSSPSETKETKESSEKPEAKETKQSAETKKPDKPPTTETVKKESDSDAQASTETSQSGVSQGFLSTGSQPAPSSPDVKSVIVSPKPAEYVTKPVSSTHDTKESVSTTPMSQSAVLTPKTDAIPISTTPAKPTEESNSETQSSEDLKPAIKPVAQASVITPKPVTPASVITPKPVTPASVITPKPETPASVITPKPAAQPVSTSPITPAPKSETESVSATDKPTEETEKSGLTQGFLSSSASQPEPTTGDKSEEHQPSGLSQGFLSTSGSEESEEPQESGLSEGFLGSPGGQESEPPQPEVKKLPIQLPDFELPTKEEFDICKYFRSRFTKNPIILNIGMKFSTLLFDYTYKDDIHTFTAKEVFVFGWVEENATLIWDSGEKKDYSEKVEVNDDDVLTVYLKDGKTRVFEKDGSEWKEWIQDYEYEEYHFTAIQCFGRRVWEYDEGNEFNTVHMSRLGGKLILTELNEDKPDFTKPSVDVFTLGSEHPNDSKRYYFVKFSEDEGLFLFRKRTKCTKVAMNGETIWNHYVSVYGATYPSAVSYYSSREVNIHFFNHILLLNKKNKVWKLSIDVDGNVLTSSHRRKFKKPVEEVPPEPEPEPVPEPEPTPKPVELDITSKNPTSEITYGTYDSFGFNLLKEHETIIWKTDVHKEYATHVEHNSTKGIVTIKLGNNVKKVFKRSSDGVWDLELSRPIPAKTDKATLSSIAFKKSSGKRAVELDIDSDDSTQEFVHKVHGNPTIFTSKCHTTFKQVNHNCITIWKASGDECANKVEFTKRSSGKLDVTVILCDGNKRLFVKDVTKGWMEIDLTAINLYPMNVMYEHDTYFYSNMLQGSTRTFEARDGFGFNHVRCKSGNNWFDIWKSVNEKQYATKVVNENQSKVTVHFNIGRDKVFNRASDGKWTEEGAVASPAAFTVEIEDDSPVDTPVDAPVDTPVDAPVDTHVDAPVDTTVDAPVDTTVDTSSSSQPCEISVSLPQESILKRAVAAKPAPVSVSRRGSTASLSEFSDTESIASLPGDDDETFLNLQRTDITIVTKDAANVESTNDSTKFEVEEDDEELVYSFKDPNKCVEVKFKDKLVWKFDSSKNVHPKEVCFVLFTSFVILEFDDGCNIKGLKNGEFKSVTRSVLKNIVKKGVEEDSKSKETAESQRSSSALSTPLRARAGSIVQIAQPAGRAPLRTAIKSVRSSTPIFKASALSTPAFTDVNLSASEADDTSGTSSSYLSLSKTGVDLDILLVISTSEFEHKKVDNYVTYSAKANHAFKTVKDGTTEVWKATDANNYSTKVEVDMPSNYKAVTVFLDGDITKVFLKDSQTGKWTAIDTYKVNPITLNVNSNQTTYFCDNILDNNVRTFTAKKGFRFNEVNAGSGIIKVEIWKTDKENEYANKVVNESSNKLTIHIGEGANASTKVFNKGSDGKWVHVEMTLPKSTPDSQPSTESRPSSLSSALGAKPSPLAIGAKAQPSALSSTIRPKPASQPSEAMSKPESKPEDKSDSSSEAADATTEPSSEAAALKTEPSSVAPEVKSATASQPEAKSDPSTESPADKTVSSSEASEDKSESSSEAAAVKSATASQPEPKSETPSQPEEKSESSTEAPEVKTVPESQPEDKSESVVTSPLSKAQPKPTESSTTRTPLLTPKPASTAIGSTSARASSTTPESTTSLATPGSTDTRSGLASEGSKQGETDSAPSTASGTDSRPTSGTGTSGSTLTGTSTYSRLFETSASSPLNTGTINLTAARRPSVASVTSVTSKAVAVKIQDKTENAKPDDEEDEDDLVTSDPSESRVLIHSPSNDQDSQKSDKDGEVSKEDVTVSTTPQPKAVSSLGSSALRGSTTAISATPANIASAKPVSSAGSTSQTSDSPSSPIAAPSTSTPLLKLSQSPSNSSLTSVSSASTASPASGVARRASVTPASPASAVARRASTTPAPIATPASSTSSEPSQATPVATARRPSVTPIPASGTPVPRARPAGSSGGPSPSGIVIPLED</sequence>
<evidence type="ECO:0000256" key="1">
    <source>
        <dbReference type="SAM" id="MobiDB-lite"/>
    </source>
</evidence>
<keyword evidence="4" id="KW-1185">Reference proteome</keyword>
<feature type="compositionally biased region" description="Polar residues" evidence="1">
    <location>
        <begin position="225"/>
        <end position="258"/>
    </location>
</feature>
<feature type="compositionally biased region" description="Low complexity" evidence="1">
    <location>
        <begin position="436"/>
        <end position="456"/>
    </location>
</feature>
<feature type="compositionally biased region" description="Pro residues" evidence="1">
    <location>
        <begin position="174"/>
        <end position="184"/>
    </location>
</feature>
<feature type="compositionally biased region" description="Low complexity" evidence="1">
    <location>
        <begin position="185"/>
        <end position="214"/>
    </location>
</feature>
<feature type="compositionally biased region" description="Basic and acidic residues" evidence="1">
    <location>
        <begin position="1132"/>
        <end position="1171"/>
    </location>
</feature>
<proteinExistence type="predicted"/>
<evidence type="ECO:0000313" key="3">
    <source>
        <dbReference type="EMBL" id="BAM39081.1"/>
    </source>
</evidence>
<feature type="compositionally biased region" description="Polar residues" evidence="1">
    <location>
        <begin position="1085"/>
        <end position="1105"/>
    </location>
</feature>
<dbReference type="RefSeq" id="XP_009689382.1">
    <property type="nucleotide sequence ID" value="XM_009691087.1"/>
</dbReference>
<feature type="compositionally biased region" description="Basic and acidic residues" evidence="1">
    <location>
        <begin position="2262"/>
        <end position="2271"/>
    </location>
</feature>
<feature type="compositionally biased region" description="Polar residues" evidence="1">
    <location>
        <begin position="2767"/>
        <end position="2815"/>
    </location>
</feature>
<dbReference type="PANTHER" id="PTHR24216">
    <property type="entry name" value="PAXILLIN-RELATED"/>
    <property type="match status" value="1"/>
</dbReference>
<evidence type="ECO:0000313" key="4">
    <source>
        <dbReference type="Proteomes" id="UP000003786"/>
    </source>
</evidence>
<feature type="region of interest" description="Disordered" evidence="1">
    <location>
        <begin position="2262"/>
        <end position="2281"/>
    </location>
</feature>
<dbReference type="InterPro" id="IPR007480">
    <property type="entry name" value="DUF529"/>
</dbReference>
<feature type="compositionally biased region" description="Basic and acidic residues" evidence="1">
    <location>
        <begin position="1021"/>
        <end position="1031"/>
    </location>
</feature>
<feature type="compositionally biased region" description="Low complexity" evidence="1">
    <location>
        <begin position="1121"/>
        <end position="1131"/>
    </location>
</feature>
<feature type="compositionally biased region" description="Polar residues" evidence="1">
    <location>
        <begin position="1039"/>
        <end position="1050"/>
    </location>
</feature>
<feature type="compositionally biased region" description="Low complexity" evidence="1">
    <location>
        <begin position="36"/>
        <end position="49"/>
    </location>
</feature>
<feature type="compositionally biased region" description="Polar residues" evidence="1">
    <location>
        <begin position="1173"/>
        <end position="1197"/>
    </location>
</feature>
<feature type="compositionally biased region" description="Low complexity" evidence="1">
    <location>
        <begin position="2860"/>
        <end position="2880"/>
    </location>
</feature>
<accession>J4C2Q1</accession>
<feature type="compositionally biased region" description="Acidic residues" evidence="1">
    <location>
        <begin position="2891"/>
        <end position="2900"/>
    </location>
</feature>
<feature type="compositionally biased region" description="Basic and acidic residues" evidence="1">
    <location>
        <begin position="1071"/>
        <end position="1084"/>
    </location>
</feature>
<feature type="compositionally biased region" description="Basic and acidic residues" evidence="1">
    <location>
        <begin position="1052"/>
        <end position="1061"/>
    </location>
</feature>
<feature type="compositionally biased region" description="Polar residues" evidence="1">
    <location>
        <begin position="897"/>
        <end position="906"/>
    </location>
</feature>
<reference evidence="3 4" key="1">
    <citation type="journal article" date="2012" name="MBio">
        <title>Comparative genome analysis of three eukaryotic parasites with differing abilities to transform leukocytes reveals key mediators of Theileria-induced leukocyte transformation.</title>
        <authorList>
            <person name="Hayashida K."/>
            <person name="Hara Y."/>
            <person name="Abe T."/>
            <person name="Yamasaki C."/>
            <person name="Toyoda A."/>
            <person name="Kosuge T."/>
            <person name="Suzuki Y."/>
            <person name="Sato Y."/>
            <person name="Kawashima S."/>
            <person name="Katayama T."/>
            <person name="Wakaguri H."/>
            <person name="Inoue N."/>
            <person name="Homma K."/>
            <person name="Tada-Umezaki M."/>
            <person name="Yagi Y."/>
            <person name="Fujii Y."/>
            <person name="Habara T."/>
            <person name="Kanehisa M."/>
            <person name="Watanabe H."/>
            <person name="Ito K."/>
            <person name="Gojobori T."/>
            <person name="Sugawara H."/>
            <person name="Imanishi T."/>
            <person name="Weir W."/>
            <person name="Gardner M."/>
            <person name="Pain A."/>
            <person name="Shiels B."/>
            <person name="Hattori M."/>
            <person name="Nene V."/>
            <person name="Sugimoto C."/>
        </authorList>
    </citation>
    <scope>NUCLEOTIDE SEQUENCE [LARGE SCALE GENOMIC DNA]</scope>
    <source>
        <strain evidence="3 4">Shintoku</strain>
    </source>
</reference>
<dbReference type="OrthoDB" id="10559087at2759"/>
<feature type="compositionally biased region" description="Pro residues" evidence="1">
    <location>
        <begin position="591"/>
        <end position="601"/>
    </location>
</feature>
<feature type="region of interest" description="Disordered" evidence="1">
    <location>
        <begin position="1708"/>
        <end position="1742"/>
    </location>
</feature>
<feature type="compositionally biased region" description="Polar residues" evidence="1">
    <location>
        <begin position="2650"/>
        <end position="2665"/>
    </location>
</feature>
<feature type="compositionally biased region" description="Low complexity" evidence="1">
    <location>
        <begin position="2816"/>
        <end position="2840"/>
    </location>
</feature>
<keyword evidence="2" id="KW-0732">Signal</keyword>
<feature type="region of interest" description="Disordered" evidence="1">
    <location>
        <begin position="329"/>
        <end position="492"/>
    </location>
</feature>
<name>J4C2Q1_THEOR</name>
<feature type="compositionally biased region" description="Low complexity" evidence="1">
    <location>
        <begin position="3088"/>
        <end position="3103"/>
    </location>
</feature>
<feature type="compositionally biased region" description="Low complexity" evidence="1">
    <location>
        <begin position="2556"/>
        <end position="2569"/>
    </location>
</feature>
<feature type="compositionally biased region" description="Polar residues" evidence="1">
    <location>
        <begin position="2947"/>
        <end position="2966"/>
    </location>
</feature>
<evidence type="ECO:0000256" key="2">
    <source>
        <dbReference type="SAM" id="SignalP"/>
    </source>
</evidence>
<feature type="compositionally biased region" description="Polar residues" evidence="1">
    <location>
        <begin position="146"/>
        <end position="162"/>
    </location>
</feature>
<feature type="region of interest" description="Disordered" evidence="1">
    <location>
        <begin position="137"/>
        <end position="258"/>
    </location>
</feature>
<protein>
    <submittedName>
        <fullName evidence="3">Uncharacterized protein</fullName>
    </submittedName>
</protein>
<dbReference type="KEGG" id="tot:TOT_010000543"/>
<feature type="compositionally biased region" description="Low complexity" evidence="1">
    <location>
        <begin position="2684"/>
        <end position="2696"/>
    </location>
</feature>
<feature type="compositionally biased region" description="Basic and acidic residues" evidence="1">
    <location>
        <begin position="2919"/>
        <end position="2934"/>
    </location>
</feature>
<feature type="compositionally biased region" description="Low complexity" evidence="1">
    <location>
        <begin position="2974"/>
        <end position="3068"/>
    </location>
</feature>
<feature type="compositionally biased region" description="Low complexity" evidence="1">
    <location>
        <begin position="1008"/>
        <end position="1020"/>
    </location>
</feature>
<feature type="compositionally biased region" description="Polar residues" evidence="1">
    <location>
        <begin position="2735"/>
        <end position="2757"/>
    </location>
</feature>
<feature type="compositionally biased region" description="Polar residues" evidence="1">
    <location>
        <begin position="2843"/>
        <end position="2858"/>
    </location>
</feature>
<feature type="region of interest" description="Disordered" evidence="1">
    <location>
        <begin position="29"/>
        <end position="64"/>
    </location>
</feature>
<feature type="compositionally biased region" description="Polar residues" evidence="1">
    <location>
        <begin position="2697"/>
        <end position="2707"/>
    </location>
</feature>
<dbReference type="OMA" id="WQDDVRP"/>
<feature type="compositionally biased region" description="Polar residues" evidence="1">
    <location>
        <begin position="569"/>
        <end position="579"/>
    </location>
</feature>
<feature type="compositionally biased region" description="Polar residues" evidence="1">
    <location>
        <begin position="1355"/>
        <end position="1371"/>
    </location>
</feature>
<feature type="compositionally biased region" description="Polar residues" evidence="1">
    <location>
        <begin position="2587"/>
        <end position="2603"/>
    </location>
</feature>
<feature type="compositionally biased region" description="Basic and acidic residues" evidence="1">
    <location>
        <begin position="539"/>
        <end position="556"/>
    </location>
</feature>
<feature type="compositionally biased region" description="Low complexity" evidence="1">
    <location>
        <begin position="602"/>
        <end position="631"/>
    </location>
</feature>
<gene>
    <name evidence="3" type="ORF">TOT_010000543</name>
</gene>
<feature type="compositionally biased region" description="Polar residues" evidence="1">
    <location>
        <begin position="938"/>
        <end position="948"/>
    </location>
</feature>
<dbReference type="Pfam" id="PF04385">
    <property type="entry name" value="FAINT"/>
    <property type="match status" value="1"/>
</dbReference>
<feature type="compositionally biased region" description="Low complexity" evidence="1">
    <location>
        <begin position="2619"/>
        <end position="2635"/>
    </location>
</feature>
<feature type="signal peptide" evidence="2">
    <location>
        <begin position="1"/>
        <end position="25"/>
    </location>
</feature>
<dbReference type="Proteomes" id="UP000003786">
    <property type="component" value="Chromosome 1"/>
</dbReference>
<feature type="compositionally biased region" description="Pro residues" evidence="1">
    <location>
        <begin position="366"/>
        <end position="376"/>
    </location>
</feature>
<feature type="region of interest" description="Disordered" evidence="1">
    <location>
        <begin position="536"/>
        <end position="675"/>
    </location>
</feature>
<feature type="compositionally biased region" description="Polar residues" evidence="1">
    <location>
        <begin position="755"/>
        <end position="771"/>
    </location>
</feature>